<sequence>MNQAKKTHKIDVENQKNDNNLSQRLALKRKVDERSAGRSAVHKYKKNFRVGKKHPKLSDYARKVQCTNYKLFTYKHKERLRKKLFIFDVKEDSELCHKYLWNDKDQIFKCQVCVSDSKKHISTATIHKTNNGKDYVEFGFHGCKAYLYDPGRSKEKRKIIYKPDYKIIEGIIDGEERQRLFIFDPTNKELCYIFSLTSNLLTFDCLGCRQYRKSIRAKIFFENTENEYLEVYTEDHVCELQQYDPEKIFQTFKVLHLPDFEIQNVFFKGKEVQRLIVFDSNDRKYCYEYHFEKPIFKCRKCLKMGKRVYAKYNPLKNVVCLGSNPHICERQIYVPEKLRKEIILESSKFKIIPSTRNVGKQIIIFHETDKNMCYNLTKSRNTDKYRCYRCKAKNRTYVVNLCKNEDSNEDDENFDLKAKPEIVKTSNFIFYENRLGAKRMAIFTTSEKKFCYDYYIEPKGTSFLCWKCKKWETTSNFYQSKNGEEDFFQYMPSKHTCKPVGYGIIKSKIVKYLKPSECLPTKIVEEKIITKITNFELRTDKDNAKDAILILFHPTDNTLCYHYKYYKSQEKYLCCNCLKKGARVIAILQNELDGQKYIIQGQKNHVCDAIKYESEKKIEKFTNFIHLKKTEKNVVEKLIVFTSDAKSDCYVYRKVQNRFQCVRCTPTKYVMANLLIDECGINFVEFGKQKHICIPQKYTPAKFSECKQLSQNEFELFPNTKGTPDSRIIILDSVDQKLGYEYKFTEKFNCSQCLLVAKKKIMAKLIANKNGEKCLELSKNEHLCQKLDFYKLGRIFYSNEYEIKNGKENQTIAVKHPKDKKLYYKFEYDNDLKIFYCVGCQKKKKFISAKICKKSNDTEFLLLAFDHVCVPLKM</sequence>
<dbReference type="Proteomes" id="UP000887578">
    <property type="component" value="Unplaced"/>
</dbReference>
<evidence type="ECO:0000313" key="1">
    <source>
        <dbReference type="Proteomes" id="UP000887578"/>
    </source>
</evidence>
<keyword evidence="1" id="KW-1185">Reference proteome</keyword>
<dbReference type="WBParaSite" id="PDA_v2.g24429.t1">
    <property type="protein sequence ID" value="PDA_v2.g24429.t1"/>
    <property type="gene ID" value="PDA_v2.g24429"/>
</dbReference>
<protein>
    <submittedName>
        <fullName evidence="2">Uncharacterized protein</fullName>
    </submittedName>
</protein>
<proteinExistence type="predicted"/>
<name>A0A914Q146_9BILA</name>
<evidence type="ECO:0000313" key="2">
    <source>
        <dbReference type="WBParaSite" id="PDA_v2.g24429.t1"/>
    </source>
</evidence>
<accession>A0A914Q146</accession>
<dbReference type="AlphaFoldDB" id="A0A914Q146"/>
<reference evidence="2" key="1">
    <citation type="submission" date="2022-11" db="UniProtKB">
        <authorList>
            <consortium name="WormBaseParasite"/>
        </authorList>
    </citation>
    <scope>IDENTIFICATION</scope>
</reference>
<organism evidence="1 2">
    <name type="scientific">Panagrolaimus davidi</name>
    <dbReference type="NCBI Taxonomy" id="227884"/>
    <lineage>
        <taxon>Eukaryota</taxon>
        <taxon>Metazoa</taxon>
        <taxon>Ecdysozoa</taxon>
        <taxon>Nematoda</taxon>
        <taxon>Chromadorea</taxon>
        <taxon>Rhabditida</taxon>
        <taxon>Tylenchina</taxon>
        <taxon>Panagrolaimomorpha</taxon>
        <taxon>Panagrolaimoidea</taxon>
        <taxon>Panagrolaimidae</taxon>
        <taxon>Panagrolaimus</taxon>
    </lineage>
</organism>